<evidence type="ECO:0000256" key="4">
    <source>
        <dbReference type="ARBA" id="ARBA00022741"/>
    </source>
</evidence>
<evidence type="ECO:0000256" key="3">
    <source>
        <dbReference type="ARBA" id="ARBA00022695"/>
    </source>
</evidence>
<feature type="domain" description="ATP-sulfurylase PUA-like" evidence="10">
    <location>
        <begin position="5"/>
        <end position="160"/>
    </location>
</feature>
<evidence type="ECO:0000256" key="8">
    <source>
        <dbReference type="HAMAP-Rule" id="MF_00066"/>
    </source>
</evidence>
<dbReference type="CDD" id="cd00517">
    <property type="entry name" value="ATPS"/>
    <property type="match status" value="1"/>
</dbReference>
<dbReference type="PANTHER" id="PTHR43509">
    <property type="match status" value="1"/>
</dbReference>
<dbReference type="InterPro" id="IPR002650">
    <property type="entry name" value="Sulphate_adenylyltransferase"/>
</dbReference>
<dbReference type="Gene3D" id="3.10.400.10">
    <property type="entry name" value="Sulfate adenylyltransferase"/>
    <property type="match status" value="1"/>
</dbReference>
<keyword evidence="3 8" id="KW-0548">Nucleotidyltransferase</keyword>
<dbReference type="PANTHER" id="PTHR43509:SF1">
    <property type="entry name" value="SULFATE ADENYLYLTRANSFERASE"/>
    <property type="match status" value="1"/>
</dbReference>
<evidence type="ECO:0000256" key="1">
    <source>
        <dbReference type="ARBA" id="ARBA00005048"/>
    </source>
</evidence>
<gene>
    <name evidence="8 11" type="primary">sat</name>
    <name evidence="11" type="ORF">COV74_07415</name>
</gene>
<dbReference type="UniPathway" id="UPA00140">
    <property type="reaction ID" value="UER00204"/>
</dbReference>
<dbReference type="NCBIfam" id="TIGR00339">
    <property type="entry name" value="sopT"/>
    <property type="match status" value="1"/>
</dbReference>
<proteinExistence type="inferred from homology"/>
<dbReference type="InterPro" id="IPR014729">
    <property type="entry name" value="Rossmann-like_a/b/a_fold"/>
</dbReference>
<evidence type="ECO:0000256" key="6">
    <source>
        <dbReference type="ARBA" id="ARBA00037980"/>
    </source>
</evidence>
<dbReference type="EC" id="2.7.7.4" evidence="8"/>
<dbReference type="HAMAP" id="MF_00066">
    <property type="entry name" value="Sulf_adenylyltr"/>
    <property type="match status" value="1"/>
</dbReference>
<dbReference type="SUPFAM" id="SSF52374">
    <property type="entry name" value="Nucleotidylyl transferase"/>
    <property type="match status" value="1"/>
</dbReference>
<evidence type="ECO:0000256" key="2">
    <source>
        <dbReference type="ARBA" id="ARBA00022679"/>
    </source>
</evidence>
<dbReference type="Pfam" id="PF01747">
    <property type="entry name" value="ATP-sulfurylase"/>
    <property type="match status" value="1"/>
</dbReference>
<dbReference type="Proteomes" id="UP000230859">
    <property type="component" value="Unassembled WGS sequence"/>
</dbReference>
<dbReference type="NCBIfam" id="NF003166">
    <property type="entry name" value="PRK04149.1"/>
    <property type="match status" value="1"/>
</dbReference>
<dbReference type="InterPro" id="IPR020792">
    <property type="entry name" value="SO4_adenylyltransferase_pro"/>
</dbReference>
<dbReference type="InterPro" id="IPR015947">
    <property type="entry name" value="PUA-like_sf"/>
</dbReference>
<evidence type="ECO:0000259" key="10">
    <source>
        <dbReference type="Pfam" id="PF14306"/>
    </source>
</evidence>
<dbReference type="AlphaFoldDB" id="A0A2H0LQJ4"/>
<dbReference type="GO" id="GO:0004781">
    <property type="term" value="F:sulfate adenylyltransferase (ATP) activity"/>
    <property type="evidence" value="ECO:0007669"/>
    <property type="project" value="UniProtKB-UniRule"/>
</dbReference>
<dbReference type="EMBL" id="PCVY01000061">
    <property type="protein sequence ID" value="PIQ85765.1"/>
    <property type="molecule type" value="Genomic_DNA"/>
</dbReference>
<name>A0A2H0LQJ4_9BACT</name>
<dbReference type="GO" id="GO:0070814">
    <property type="term" value="P:hydrogen sulfide biosynthetic process"/>
    <property type="evidence" value="ECO:0007669"/>
    <property type="project" value="UniProtKB-UniRule"/>
</dbReference>
<comment type="catalytic activity">
    <reaction evidence="7 8">
        <text>sulfate + ATP + H(+) = adenosine 5'-phosphosulfate + diphosphate</text>
        <dbReference type="Rhea" id="RHEA:18133"/>
        <dbReference type="ChEBI" id="CHEBI:15378"/>
        <dbReference type="ChEBI" id="CHEBI:16189"/>
        <dbReference type="ChEBI" id="CHEBI:30616"/>
        <dbReference type="ChEBI" id="CHEBI:33019"/>
        <dbReference type="ChEBI" id="CHEBI:58243"/>
        <dbReference type="EC" id="2.7.7.4"/>
    </reaction>
</comment>
<dbReference type="Gene3D" id="3.40.50.620">
    <property type="entry name" value="HUPs"/>
    <property type="match status" value="1"/>
</dbReference>
<evidence type="ECO:0000313" key="12">
    <source>
        <dbReference type="Proteomes" id="UP000230859"/>
    </source>
</evidence>
<dbReference type="SUPFAM" id="SSF88697">
    <property type="entry name" value="PUA domain-like"/>
    <property type="match status" value="1"/>
</dbReference>
<keyword evidence="5 8" id="KW-0067">ATP-binding</keyword>
<organism evidence="11 12">
    <name type="scientific">Candidatus Abzuiibacterium crystallinum</name>
    <dbReference type="NCBI Taxonomy" id="1974748"/>
    <lineage>
        <taxon>Bacteria</taxon>
        <taxon>Pseudomonadati</taxon>
        <taxon>Candidatus Omnitrophota</taxon>
        <taxon>Candidatus Abzuiibacterium</taxon>
    </lineage>
</organism>
<comment type="pathway">
    <text evidence="1 8">Sulfur metabolism; hydrogen sulfide biosynthesis; sulfite from sulfate: step 1/3.</text>
</comment>
<dbReference type="InterPro" id="IPR024951">
    <property type="entry name" value="Sulfurylase_cat_dom"/>
</dbReference>
<evidence type="ECO:0000313" key="11">
    <source>
        <dbReference type="EMBL" id="PIQ85765.1"/>
    </source>
</evidence>
<comment type="similarity">
    <text evidence="6 8">Belongs to the sulfate adenylyltransferase family.</text>
</comment>
<feature type="domain" description="Sulphate adenylyltransferase catalytic" evidence="9">
    <location>
        <begin position="170"/>
        <end position="383"/>
    </location>
</feature>
<dbReference type="InterPro" id="IPR025980">
    <property type="entry name" value="ATP-Sase_PUA-like_dom"/>
</dbReference>
<evidence type="ECO:0000259" key="9">
    <source>
        <dbReference type="Pfam" id="PF01747"/>
    </source>
</evidence>
<evidence type="ECO:0000256" key="5">
    <source>
        <dbReference type="ARBA" id="ARBA00022840"/>
    </source>
</evidence>
<keyword evidence="4 8" id="KW-0547">Nucleotide-binding</keyword>
<dbReference type="GO" id="GO:0000103">
    <property type="term" value="P:sulfate assimilation"/>
    <property type="evidence" value="ECO:0007669"/>
    <property type="project" value="UniProtKB-UniRule"/>
</dbReference>
<protein>
    <recommendedName>
        <fullName evidence="8">Sulfate adenylyltransferase</fullName>
        <ecNumber evidence="8">2.7.7.4</ecNumber>
    </recommendedName>
    <alternativeName>
        <fullName evidence="8">ATP-sulfurylase</fullName>
    </alternativeName>
    <alternativeName>
        <fullName evidence="8">Sulfate adenylate transferase</fullName>
        <shortName evidence="8">SAT</shortName>
    </alternativeName>
</protein>
<sequence length="393" mass="43851">MSLLPHGGKLINRLTEGKEAQAARQQAEKLPAVILSERETCDLEMLATGALSPLEGFMVEADYETCLQKKRLANQLPWTIPITKSISDEEKNKIKKGDTVALQDADGTKLALLSVESIFKHDKKKESEAVYGTSDEAHPGVKHVLKMGGWLVGGKVTVFEKPNHTDFAGYRLDPKQTRALFEEKGWNTVVAFQTRNPIHRAHEYLTKVALECVDGLLIHPLVGQTKGDDISAEVRMKCYQVLLDNYYPKDRTALTVFPAAMRYAGPREAVWHAIVRKNYGCTHFIVGRDHAGANRSDGKSYYGTYDAQLIFNEFKPEEIGIEIFKFEHTFFDKKTGGMVSFKTAPPNAEAFSVSGTKLREMLRHGELPPSEITRPEVAKILIEAMRAEAKSSA</sequence>
<dbReference type="Pfam" id="PF14306">
    <property type="entry name" value="PUA_2"/>
    <property type="match status" value="1"/>
</dbReference>
<dbReference type="GO" id="GO:0005524">
    <property type="term" value="F:ATP binding"/>
    <property type="evidence" value="ECO:0007669"/>
    <property type="project" value="UniProtKB-KW"/>
</dbReference>
<keyword evidence="2 8" id="KW-0808">Transferase</keyword>
<accession>A0A2H0LQJ4</accession>
<comment type="caution">
    <text evidence="11">The sequence shown here is derived from an EMBL/GenBank/DDBJ whole genome shotgun (WGS) entry which is preliminary data.</text>
</comment>
<reference evidence="11 12" key="1">
    <citation type="submission" date="2017-09" db="EMBL/GenBank/DDBJ databases">
        <title>Depth-based differentiation of microbial function through sediment-hosted aquifers and enrichment of novel symbionts in the deep terrestrial subsurface.</title>
        <authorList>
            <person name="Probst A.J."/>
            <person name="Ladd B."/>
            <person name="Jarett J.K."/>
            <person name="Geller-Mcgrath D.E."/>
            <person name="Sieber C.M."/>
            <person name="Emerson J.B."/>
            <person name="Anantharaman K."/>
            <person name="Thomas B.C."/>
            <person name="Malmstrom R."/>
            <person name="Stieglmeier M."/>
            <person name="Klingl A."/>
            <person name="Woyke T."/>
            <person name="Ryan C.M."/>
            <person name="Banfield J.F."/>
        </authorList>
    </citation>
    <scope>NUCLEOTIDE SEQUENCE [LARGE SCALE GENOMIC DNA]</scope>
    <source>
        <strain evidence="11">CG11_big_fil_rev_8_21_14_0_20_45_26</strain>
    </source>
</reference>
<evidence type="ECO:0000256" key="7">
    <source>
        <dbReference type="ARBA" id="ARBA00049370"/>
    </source>
</evidence>